<dbReference type="PANTHER" id="PTHR33228">
    <property type="entry name" value="PROTEIN GLUTAMINE DUMPER 4-RELATED"/>
    <property type="match status" value="1"/>
</dbReference>
<keyword evidence="10" id="KW-1185">Reference proteome</keyword>
<keyword evidence="6 9" id="KW-1133">Transmembrane helix</keyword>
<feature type="region of interest" description="Disordered" evidence="8">
    <location>
        <begin position="62"/>
        <end position="82"/>
    </location>
</feature>
<dbReference type="OrthoDB" id="1930784at2759"/>
<keyword evidence="7 9" id="KW-0472">Membrane</keyword>
<proteinExistence type="inferred from homology"/>
<evidence type="ECO:0000256" key="9">
    <source>
        <dbReference type="SAM" id="Phobius"/>
    </source>
</evidence>
<evidence type="ECO:0000313" key="11">
    <source>
        <dbReference type="RefSeq" id="XP_004501399.1"/>
    </source>
</evidence>
<dbReference type="PANTHER" id="PTHR33228:SF49">
    <property type="entry name" value="PROTEIN GLUTAMINE DUMPER 5"/>
    <property type="match status" value="1"/>
</dbReference>
<dbReference type="Proteomes" id="UP000087171">
    <property type="component" value="Chromosome Ca5"/>
</dbReference>
<feature type="compositionally biased region" description="Basic and acidic residues" evidence="8">
    <location>
        <begin position="73"/>
        <end position="82"/>
    </location>
</feature>
<feature type="transmembrane region" description="Helical" evidence="9">
    <location>
        <begin position="29"/>
        <end position="52"/>
    </location>
</feature>
<evidence type="ECO:0000313" key="10">
    <source>
        <dbReference type="Proteomes" id="UP000087171"/>
    </source>
</evidence>
<name>A0A1S2Y998_CICAR</name>
<keyword evidence="4 9" id="KW-0812">Transmembrane</keyword>
<evidence type="ECO:0000256" key="2">
    <source>
        <dbReference type="ARBA" id="ARBA00009977"/>
    </source>
</evidence>
<dbReference type="GO" id="GO:0080143">
    <property type="term" value="P:regulation of amino acid export"/>
    <property type="evidence" value="ECO:0007669"/>
    <property type="project" value="InterPro"/>
</dbReference>
<gene>
    <name evidence="11" type="primary">LOC101490824</name>
</gene>
<keyword evidence="3" id="KW-0813">Transport</keyword>
<evidence type="ECO:0000256" key="1">
    <source>
        <dbReference type="ARBA" id="ARBA00004167"/>
    </source>
</evidence>
<dbReference type="PaxDb" id="3827-XP_004501399.1"/>
<dbReference type="RefSeq" id="XP_004501399.1">
    <property type="nucleotide sequence ID" value="XM_004501342.3"/>
</dbReference>
<dbReference type="GO" id="GO:0006865">
    <property type="term" value="P:amino acid transport"/>
    <property type="evidence" value="ECO:0007669"/>
    <property type="project" value="UniProtKB-KW"/>
</dbReference>
<evidence type="ECO:0000256" key="8">
    <source>
        <dbReference type="SAM" id="MobiDB-lite"/>
    </source>
</evidence>
<comment type="similarity">
    <text evidence="2">Belongs to the GLUTAMINE DUMPER 1 (TC 9.B.60) family.</text>
</comment>
<reference evidence="11" key="2">
    <citation type="submission" date="2025-08" db="UniProtKB">
        <authorList>
            <consortium name="RefSeq"/>
        </authorList>
    </citation>
    <scope>IDENTIFICATION</scope>
    <source>
        <tissue evidence="11">Etiolated seedlings</tissue>
    </source>
</reference>
<evidence type="ECO:0000256" key="3">
    <source>
        <dbReference type="ARBA" id="ARBA00022448"/>
    </source>
</evidence>
<accession>A0A1S2Y998</accession>
<evidence type="ECO:0000256" key="7">
    <source>
        <dbReference type="ARBA" id="ARBA00023136"/>
    </source>
</evidence>
<evidence type="ECO:0000256" key="6">
    <source>
        <dbReference type="ARBA" id="ARBA00022989"/>
    </source>
</evidence>
<organism evidence="10 11">
    <name type="scientific">Cicer arietinum</name>
    <name type="common">Chickpea</name>
    <name type="synonym">Garbanzo</name>
    <dbReference type="NCBI Taxonomy" id="3827"/>
    <lineage>
        <taxon>Eukaryota</taxon>
        <taxon>Viridiplantae</taxon>
        <taxon>Streptophyta</taxon>
        <taxon>Embryophyta</taxon>
        <taxon>Tracheophyta</taxon>
        <taxon>Spermatophyta</taxon>
        <taxon>Magnoliopsida</taxon>
        <taxon>eudicotyledons</taxon>
        <taxon>Gunneridae</taxon>
        <taxon>Pentapetalae</taxon>
        <taxon>rosids</taxon>
        <taxon>fabids</taxon>
        <taxon>Fabales</taxon>
        <taxon>Fabaceae</taxon>
        <taxon>Papilionoideae</taxon>
        <taxon>50 kb inversion clade</taxon>
        <taxon>NPAAA clade</taxon>
        <taxon>Hologalegina</taxon>
        <taxon>IRL clade</taxon>
        <taxon>Cicereae</taxon>
        <taxon>Cicer</taxon>
    </lineage>
</organism>
<reference evidence="10" key="1">
    <citation type="journal article" date="2013" name="Nat. Biotechnol.">
        <title>Draft genome sequence of chickpea (Cicer arietinum) provides a resource for trait improvement.</title>
        <authorList>
            <person name="Varshney R.K."/>
            <person name="Song C."/>
            <person name="Saxena R.K."/>
            <person name="Azam S."/>
            <person name="Yu S."/>
            <person name="Sharpe A.G."/>
            <person name="Cannon S."/>
            <person name="Baek J."/>
            <person name="Rosen B.D."/>
            <person name="Tar'an B."/>
            <person name="Millan T."/>
            <person name="Zhang X."/>
            <person name="Ramsay L.D."/>
            <person name="Iwata A."/>
            <person name="Wang Y."/>
            <person name="Nelson W."/>
            <person name="Farmer A.D."/>
            <person name="Gaur P.M."/>
            <person name="Soderlund C."/>
            <person name="Penmetsa R.V."/>
            <person name="Xu C."/>
            <person name="Bharti A.K."/>
            <person name="He W."/>
            <person name="Winter P."/>
            <person name="Zhao S."/>
            <person name="Hane J.K."/>
            <person name="Carrasquilla-Garcia N."/>
            <person name="Condie J.A."/>
            <person name="Upadhyaya H.D."/>
            <person name="Luo M.C."/>
            <person name="Thudi M."/>
            <person name="Gowda C.L."/>
            <person name="Singh N.P."/>
            <person name="Lichtenzveig J."/>
            <person name="Gali K.K."/>
            <person name="Rubio J."/>
            <person name="Nadarajan N."/>
            <person name="Dolezel J."/>
            <person name="Bansal K.C."/>
            <person name="Xu X."/>
            <person name="Edwards D."/>
            <person name="Zhang G."/>
            <person name="Kahl G."/>
            <person name="Gil J."/>
            <person name="Singh K.B."/>
            <person name="Datta S.K."/>
            <person name="Jackson S.A."/>
            <person name="Wang J."/>
            <person name="Cook D.R."/>
        </authorList>
    </citation>
    <scope>NUCLEOTIDE SEQUENCE [LARGE SCALE GENOMIC DNA]</scope>
    <source>
        <strain evidence="10">cv. CDC Frontier</strain>
    </source>
</reference>
<evidence type="ECO:0000256" key="5">
    <source>
        <dbReference type="ARBA" id="ARBA00022970"/>
    </source>
</evidence>
<keyword evidence="5" id="KW-0029">Amino-acid transport</keyword>
<dbReference type="STRING" id="3827.A0A1S2Y998"/>
<dbReference type="InterPro" id="IPR040359">
    <property type="entry name" value="GDU"/>
</dbReference>
<sequence length="143" mass="15882">MRTITTTTTSPNTLAPTASMMHSSWHSPIPYLFGGLAAMLGLIAFALLILACSYWRLSGQLQDEENGNSNMDNQKEGDSTKKESLKVYEEKILVIMAGDENPTFLATPVFPKSLSLVNLVDNNNQLQDHEPVDKTEKEHETQQ</sequence>
<dbReference type="GO" id="GO:0016020">
    <property type="term" value="C:membrane"/>
    <property type="evidence" value="ECO:0007669"/>
    <property type="project" value="UniProtKB-SubCell"/>
</dbReference>
<evidence type="ECO:0000256" key="4">
    <source>
        <dbReference type="ARBA" id="ARBA00022692"/>
    </source>
</evidence>
<dbReference type="eggNOG" id="ENOG502S4AK">
    <property type="taxonomic scope" value="Eukaryota"/>
</dbReference>
<comment type="subcellular location">
    <subcellularLocation>
        <location evidence="1">Membrane</location>
        <topology evidence="1">Single-pass membrane protein</topology>
    </subcellularLocation>
</comment>
<protein>
    <submittedName>
        <fullName evidence="11">Protein GLUTAMINE DUMPER 5</fullName>
    </submittedName>
</protein>
<dbReference type="AlphaFoldDB" id="A0A1S2Y998"/>